<evidence type="ECO:0000313" key="11">
    <source>
        <dbReference type="EMBL" id="AKQ65821.1"/>
    </source>
</evidence>
<feature type="domain" description="ABC3 transporter permease C-terminal" evidence="9">
    <location>
        <begin position="293"/>
        <end position="403"/>
    </location>
</feature>
<dbReference type="eggNOG" id="COG0577">
    <property type="taxonomic scope" value="Bacteria"/>
</dbReference>
<evidence type="ECO:0000313" key="12">
    <source>
        <dbReference type="Proteomes" id="UP000009026"/>
    </source>
</evidence>
<comment type="similarity">
    <text evidence="6">Belongs to the ABC-4 integral membrane protein family.</text>
</comment>
<dbReference type="PANTHER" id="PTHR30572">
    <property type="entry name" value="MEMBRANE COMPONENT OF TRANSPORTER-RELATED"/>
    <property type="match status" value="1"/>
</dbReference>
<evidence type="ECO:0000256" key="3">
    <source>
        <dbReference type="ARBA" id="ARBA00022692"/>
    </source>
</evidence>
<dbReference type="Proteomes" id="UP000009026">
    <property type="component" value="Chromosome"/>
</dbReference>
<dbReference type="STRING" id="1297742.A176_002733"/>
<evidence type="ECO:0000256" key="5">
    <source>
        <dbReference type="ARBA" id="ARBA00023136"/>
    </source>
</evidence>
<dbReference type="RefSeq" id="WP_002638464.1">
    <property type="nucleotide sequence ID" value="NZ_CP012109.1"/>
</dbReference>
<dbReference type="AlphaFoldDB" id="A0A0H4WQM7"/>
<evidence type="ECO:0000256" key="2">
    <source>
        <dbReference type="ARBA" id="ARBA00022475"/>
    </source>
</evidence>
<dbReference type="InterPro" id="IPR003838">
    <property type="entry name" value="ABC3_permease_C"/>
</dbReference>
<keyword evidence="11" id="KW-0132">Cell division</keyword>
<evidence type="ECO:0000256" key="6">
    <source>
        <dbReference type="ARBA" id="ARBA00038076"/>
    </source>
</evidence>
<accession>A0A0H4WQM7</accession>
<feature type="region of interest" description="Disordered" evidence="7">
    <location>
        <begin position="97"/>
        <end position="124"/>
    </location>
</feature>
<evidence type="ECO:0000256" key="7">
    <source>
        <dbReference type="SAM" id="MobiDB-lite"/>
    </source>
</evidence>
<reference evidence="11 12" key="1">
    <citation type="journal article" date="2016" name="PLoS ONE">
        <title>Complete Genome Sequence and Comparative Genomics of a Novel Myxobacterium Myxococcus hansupus.</title>
        <authorList>
            <person name="Sharma G."/>
            <person name="Narwani T."/>
            <person name="Subramanian S."/>
        </authorList>
    </citation>
    <scope>NUCLEOTIDE SEQUENCE [LARGE SCALE GENOMIC DNA]</scope>
    <source>
        <strain evidence="12">mixupus</strain>
    </source>
</reference>
<evidence type="ECO:0000256" key="1">
    <source>
        <dbReference type="ARBA" id="ARBA00004651"/>
    </source>
</evidence>
<feature type="domain" description="MacB-like periplasmic core" evidence="10">
    <location>
        <begin position="22"/>
        <end position="249"/>
    </location>
</feature>
<dbReference type="EMBL" id="CP012109">
    <property type="protein sequence ID" value="AKQ65821.1"/>
    <property type="molecule type" value="Genomic_DNA"/>
</dbReference>
<keyword evidence="3 8" id="KW-0812">Transmembrane</keyword>
<organism evidence="11 12">
    <name type="scientific">Pseudomyxococcus hansupus</name>
    <dbReference type="NCBI Taxonomy" id="1297742"/>
    <lineage>
        <taxon>Bacteria</taxon>
        <taxon>Pseudomonadati</taxon>
        <taxon>Myxococcota</taxon>
        <taxon>Myxococcia</taxon>
        <taxon>Myxococcales</taxon>
        <taxon>Cystobacterineae</taxon>
        <taxon>Myxococcaceae</taxon>
        <taxon>Pseudomyxococcus</taxon>
    </lineage>
</organism>
<feature type="transmembrane region" description="Helical" evidence="8">
    <location>
        <begin position="371"/>
        <end position="393"/>
    </location>
</feature>
<dbReference type="GO" id="GO:0051301">
    <property type="term" value="P:cell division"/>
    <property type="evidence" value="ECO:0007669"/>
    <property type="project" value="UniProtKB-KW"/>
</dbReference>
<dbReference type="KEGG" id="mym:A176_002733"/>
<keyword evidence="12" id="KW-1185">Reference proteome</keyword>
<feature type="transmembrane region" description="Helical" evidence="8">
    <location>
        <begin position="20"/>
        <end position="43"/>
    </location>
</feature>
<dbReference type="GO" id="GO:0022857">
    <property type="term" value="F:transmembrane transporter activity"/>
    <property type="evidence" value="ECO:0007669"/>
    <property type="project" value="TreeGrafter"/>
</dbReference>
<dbReference type="OrthoDB" id="5487173at2"/>
<sequence length="410" mass="44411">MRAFLDNLRLALGTFLGNPLRSLLTLLGIVIGVATVITMMGLIEGLRIKVNNDMGRMGAHTFQVTKWPAGGFGRINWAKYAKRQDFEMPDSRAIEESCPSVGTVVPTDDEGGQKLSTPSSETRPSVRVFGTPANYPVVSGVSVQAGRYFNEVEALDGRHVVLLGTDVSDALFPGMNPVGHEVRIKGRPFRVIGLLQKRGSMLGMFSMDNQVMIPLRAFHQLYGKARSLDISVQAKDPDLFKKAQDEVSALMRRRRDVPANMPNDFEIHTNESVTASFNQLSNVITIAGVGVCLLSLVVGGIGILNIMLVSVMERTREIGVRKALGARKRRILGQFATEAILLALMGGAIGVGMGFGLVFLGNWMLGFPMHVPPWVVGLALFMSCGVGLLFGIYPAAQAAKLDPVEAMRAD</sequence>
<evidence type="ECO:0000259" key="9">
    <source>
        <dbReference type="Pfam" id="PF02687"/>
    </source>
</evidence>
<name>A0A0H4WQM7_9BACT</name>
<dbReference type="Pfam" id="PF12704">
    <property type="entry name" value="MacB_PCD"/>
    <property type="match status" value="1"/>
</dbReference>
<proteinExistence type="inferred from homology"/>
<feature type="compositionally biased region" description="Polar residues" evidence="7">
    <location>
        <begin position="114"/>
        <end position="123"/>
    </location>
</feature>
<evidence type="ECO:0000256" key="8">
    <source>
        <dbReference type="SAM" id="Phobius"/>
    </source>
</evidence>
<dbReference type="InterPro" id="IPR050250">
    <property type="entry name" value="Macrolide_Exporter_MacB"/>
</dbReference>
<evidence type="ECO:0000256" key="4">
    <source>
        <dbReference type="ARBA" id="ARBA00022989"/>
    </source>
</evidence>
<evidence type="ECO:0000259" key="10">
    <source>
        <dbReference type="Pfam" id="PF12704"/>
    </source>
</evidence>
<protein>
    <submittedName>
        <fullName evidence="11">Cell division protein FtsX</fullName>
    </submittedName>
</protein>
<dbReference type="Pfam" id="PF02687">
    <property type="entry name" value="FtsX"/>
    <property type="match status" value="1"/>
</dbReference>
<keyword evidence="11" id="KW-0131">Cell cycle</keyword>
<keyword evidence="2" id="KW-1003">Cell membrane</keyword>
<keyword evidence="5 8" id="KW-0472">Membrane</keyword>
<dbReference type="PATRIC" id="fig|1297742.4.peg.2759"/>
<comment type="subcellular location">
    <subcellularLocation>
        <location evidence="1">Cell membrane</location>
        <topology evidence="1">Multi-pass membrane protein</topology>
    </subcellularLocation>
</comment>
<dbReference type="InterPro" id="IPR025857">
    <property type="entry name" value="MacB_PCD"/>
</dbReference>
<feature type="transmembrane region" description="Helical" evidence="8">
    <location>
        <begin position="286"/>
        <end position="311"/>
    </location>
</feature>
<feature type="transmembrane region" description="Helical" evidence="8">
    <location>
        <begin position="332"/>
        <end position="359"/>
    </location>
</feature>
<dbReference type="GO" id="GO:0005886">
    <property type="term" value="C:plasma membrane"/>
    <property type="evidence" value="ECO:0007669"/>
    <property type="project" value="UniProtKB-SubCell"/>
</dbReference>
<gene>
    <name evidence="11" type="ORF">A176_002733</name>
</gene>
<dbReference type="PANTHER" id="PTHR30572:SF4">
    <property type="entry name" value="ABC TRANSPORTER PERMEASE YTRF"/>
    <property type="match status" value="1"/>
</dbReference>
<keyword evidence="4 8" id="KW-1133">Transmembrane helix</keyword>